<evidence type="ECO:0000313" key="2">
    <source>
        <dbReference type="Proteomes" id="UP000811365"/>
    </source>
</evidence>
<dbReference type="AlphaFoldDB" id="A0A9E1GL46"/>
<gene>
    <name evidence="1" type="ORF">KH315_09330</name>
</gene>
<organism evidence="1 2">
    <name type="scientific">Faecalibacterium prausnitzii</name>
    <dbReference type="NCBI Taxonomy" id="853"/>
    <lineage>
        <taxon>Bacteria</taxon>
        <taxon>Bacillati</taxon>
        <taxon>Bacillota</taxon>
        <taxon>Clostridia</taxon>
        <taxon>Eubacteriales</taxon>
        <taxon>Oscillospiraceae</taxon>
        <taxon>Faecalibacterium</taxon>
    </lineage>
</organism>
<protein>
    <submittedName>
        <fullName evidence="1">Uncharacterized protein</fullName>
    </submittedName>
</protein>
<dbReference type="EMBL" id="JAGZYH010000033">
    <property type="protein sequence ID" value="MBS6622344.1"/>
    <property type="molecule type" value="Genomic_DNA"/>
</dbReference>
<comment type="caution">
    <text evidence="1">The sequence shown here is derived from an EMBL/GenBank/DDBJ whole genome shotgun (WGS) entry which is preliminary data.</text>
</comment>
<reference evidence="1" key="1">
    <citation type="submission" date="2021-02" db="EMBL/GenBank/DDBJ databases">
        <title>Infant gut strain persistence is associated with maternal origin, phylogeny, and functional potential including surface adhesion and iron acquisition.</title>
        <authorList>
            <person name="Lou Y.C."/>
        </authorList>
    </citation>
    <scope>NUCLEOTIDE SEQUENCE</scope>
    <source>
        <strain evidence="1">L2_039_000G1_dasL2_039_000G1_maxbin2.maxbin.077</strain>
    </source>
</reference>
<dbReference type="Proteomes" id="UP000811365">
    <property type="component" value="Unassembled WGS sequence"/>
</dbReference>
<sequence>MTKAELREKLLGGAVMDDLFAFRNGQDCEIFKATRFERSDDIIYIPDLALNLIPVTEPANGPEDVEEIVGCCYTGNDFVEECGGDVEKARHLFWYCDWQHPSSALPEIEDDEEE</sequence>
<name>A0A9E1GL46_9FIRM</name>
<proteinExistence type="predicted"/>
<accession>A0A9E1GL46</accession>
<evidence type="ECO:0000313" key="1">
    <source>
        <dbReference type="EMBL" id="MBS6622344.1"/>
    </source>
</evidence>